<evidence type="ECO:0000256" key="1">
    <source>
        <dbReference type="SAM" id="SignalP"/>
    </source>
</evidence>
<feature type="chain" id="PRO_5045719643" evidence="1">
    <location>
        <begin position="19"/>
        <end position="184"/>
    </location>
</feature>
<keyword evidence="3" id="KW-1185">Reference proteome</keyword>
<protein>
    <submittedName>
        <fullName evidence="2">Uncharacterized protein</fullName>
    </submittedName>
</protein>
<name>A0ABS8GNX9_9FLAO</name>
<dbReference type="EMBL" id="JAJGMW010000003">
    <property type="protein sequence ID" value="MCC4211682.1"/>
    <property type="molecule type" value="Genomic_DNA"/>
</dbReference>
<dbReference type="SUPFAM" id="SSF160574">
    <property type="entry name" value="BT0923-like"/>
    <property type="match status" value="1"/>
</dbReference>
<keyword evidence="1" id="KW-0732">Signal</keyword>
<dbReference type="Proteomes" id="UP001197770">
    <property type="component" value="Unassembled WGS sequence"/>
</dbReference>
<gene>
    <name evidence="2" type="ORF">LLW17_03045</name>
</gene>
<dbReference type="Gene3D" id="3.40.1420.30">
    <property type="match status" value="1"/>
</dbReference>
<evidence type="ECO:0000313" key="2">
    <source>
        <dbReference type="EMBL" id="MCC4211682.1"/>
    </source>
</evidence>
<accession>A0ABS8GNX9</accession>
<sequence>MKHPILALLIALSSLTYAQNVKQEFEQGIEADEMPQAAIRYLQSLEGTKKRLQYYREQDGDRQSFEAKFKIGRSKYSAEFDRDGMLEDIEIIRNQKEMGTSLTAVNDYLETNFERHRIEKIQAHYEPKAAFDTANPGIPDAWEIIVATKNTENKLERFEMTFDADGNFLKSRKVVRQSYEFLLF</sequence>
<reference evidence="2 3" key="1">
    <citation type="submission" date="2021-11" db="EMBL/GenBank/DDBJ databases">
        <title>Seasonal and diel survey of microbial diversity of the Tyrrhenian coast.</title>
        <authorList>
            <person name="Gattoni G."/>
            <person name="Corral P."/>
        </authorList>
    </citation>
    <scope>NUCLEOTIDE SEQUENCE [LARGE SCALE GENOMIC DNA]</scope>
    <source>
        <strain evidence="2 3">Mr9</strain>
    </source>
</reference>
<comment type="caution">
    <text evidence="2">The sequence shown here is derived from an EMBL/GenBank/DDBJ whole genome shotgun (WGS) entry which is preliminary data.</text>
</comment>
<proteinExistence type="predicted"/>
<dbReference type="RefSeq" id="WP_228228793.1">
    <property type="nucleotide sequence ID" value="NZ_JAJGMW010000003.1"/>
</dbReference>
<evidence type="ECO:0000313" key="3">
    <source>
        <dbReference type="Proteomes" id="UP001197770"/>
    </source>
</evidence>
<organism evidence="2 3">
    <name type="scientific">Leeuwenhoekiella parthenopeia</name>
    <dbReference type="NCBI Taxonomy" id="2890320"/>
    <lineage>
        <taxon>Bacteria</taxon>
        <taxon>Pseudomonadati</taxon>
        <taxon>Bacteroidota</taxon>
        <taxon>Flavobacteriia</taxon>
        <taxon>Flavobacteriales</taxon>
        <taxon>Flavobacteriaceae</taxon>
        <taxon>Leeuwenhoekiella</taxon>
    </lineage>
</organism>
<feature type="signal peptide" evidence="1">
    <location>
        <begin position="1"/>
        <end position="18"/>
    </location>
</feature>